<dbReference type="Proteomes" id="UP000650833">
    <property type="component" value="Unassembled WGS sequence"/>
</dbReference>
<sequence>MAAKKQIKKQQVVEKKQKRKRFKI</sequence>
<reference evidence="2" key="1">
    <citation type="submission" date="2020-12" db="EMBL/GenBank/DDBJ databases">
        <title>Metabolic potential, ecology and presence of endohyphal bacteria is reflected in genomic diversity of Mucoromycotina.</title>
        <authorList>
            <person name="Muszewska A."/>
            <person name="Okrasinska A."/>
            <person name="Steczkiewicz K."/>
            <person name="Drgas O."/>
            <person name="Orlowska M."/>
            <person name="Perlinska-Lenart U."/>
            <person name="Aleksandrzak-Piekarczyk T."/>
            <person name="Szatraj K."/>
            <person name="Zielenkiewicz U."/>
            <person name="Pilsyk S."/>
            <person name="Malc E."/>
            <person name="Mieczkowski P."/>
            <person name="Kruszewska J.S."/>
            <person name="Biernat P."/>
            <person name="Pawlowska J."/>
        </authorList>
    </citation>
    <scope>NUCLEOTIDE SEQUENCE</scope>
    <source>
        <strain evidence="2">CBS 226.32</strain>
    </source>
</reference>
<evidence type="ECO:0000256" key="1">
    <source>
        <dbReference type="SAM" id="MobiDB-lite"/>
    </source>
</evidence>
<name>A0A8H7R3V7_9FUNG</name>
<feature type="region of interest" description="Disordered" evidence="1">
    <location>
        <begin position="1"/>
        <end position="24"/>
    </location>
</feature>
<dbReference type="EMBL" id="JAEPRC010000249">
    <property type="protein sequence ID" value="KAG2202813.1"/>
    <property type="molecule type" value="Genomic_DNA"/>
</dbReference>
<accession>A0A8H7R3V7</accession>
<protein>
    <submittedName>
        <fullName evidence="2">Uncharacterized protein</fullName>
    </submittedName>
</protein>
<evidence type="ECO:0000313" key="3">
    <source>
        <dbReference type="Proteomes" id="UP000650833"/>
    </source>
</evidence>
<organism evidence="2 3">
    <name type="scientific">Mucor plumbeus</name>
    <dbReference type="NCBI Taxonomy" id="97098"/>
    <lineage>
        <taxon>Eukaryota</taxon>
        <taxon>Fungi</taxon>
        <taxon>Fungi incertae sedis</taxon>
        <taxon>Mucoromycota</taxon>
        <taxon>Mucoromycotina</taxon>
        <taxon>Mucoromycetes</taxon>
        <taxon>Mucorales</taxon>
        <taxon>Mucorineae</taxon>
        <taxon>Mucoraceae</taxon>
        <taxon>Mucor</taxon>
    </lineage>
</organism>
<evidence type="ECO:0000313" key="2">
    <source>
        <dbReference type="EMBL" id="KAG2202813.1"/>
    </source>
</evidence>
<keyword evidence="3" id="KW-1185">Reference proteome</keyword>
<comment type="caution">
    <text evidence="2">The sequence shown here is derived from an EMBL/GenBank/DDBJ whole genome shotgun (WGS) entry which is preliminary data.</text>
</comment>
<gene>
    <name evidence="2" type="ORF">INT46_009973</name>
</gene>
<proteinExistence type="predicted"/>
<dbReference type="AlphaFoldDB" id="A0A8H7R3V7"/>